<dbReference type="EMBL" id="JBJJXI010000002">
    <property type="protein sequence ID" value="KAL3407874.1"/>
    <property type="molecule type" value="Genomic_DNA"/>
</dbReference>
<sequence length="152" mass="16377">MTVVRAPTASTSVAGTQPLKPLRRRTLKHPPPPIPITPQPAQFAAQMDTPVTDIQISVMTSSAPYVSPVYSEPVTVSSSTSQLMLYSTTATTQSVASGPTPTLPQAPPPQPSLDMTSLLMARLDRFEANLDARDSHLISHINERFNEFTAAH</sequence>
<feature type="region of interest" description="Disordered" evidence="1">
    <location>
        <begin position="1"/>
        <end position="34"/>
    </location>
</feature>
<dbReference type="AlphaFoldDB" id="A0ABD2XT14"/>
<protein>
    <submittedName>
        <fullName evidence="2">Uncharacterized protein</fullName>
    </submittedName>
</protein>
<dbReference type="Proteomes" id="UP001627154">
    <property type="component" value="Unassembled WGS sequence"/>
</dbReference>
<feature type="compositionally biased region" description="Pro residues" evidence="1">
    <location>
        <begin position="101"/>
        <end position="111"/>
    </location>
</feature>
<keyword evidence="3" id="KW-1185">Reference proteome</keyword>
<evidence type="ECO:0000313" key="3">
    <source>
        <dbReference type="Proteomes" id="UP001627154"/>
    </source>
</evidence>
<reference evidence="2 3" key="1">
    <citation type="journal article" date="2024" name="bioRxiv">
        <title>A reference genome for Trichogramma kaykai: A tiny desert-dwelling parasitoid wasp with competing sex-ratio distorters.</title>
        <authorList>
            <person name="Culotta J."/>
            <person name="Lindsey A.R."/>
        </authorList>
    </citation>
    <scope>NUCLEOTIDE SEQUENCE [LARGE SCALE GENOMIC DNA]</scope>
    <source>
        <strain evidence="2 3">KSX58</strain>
    </source>
</reference>
<proteinExistence type="predicted"/>
<evidence type="ECO:0000256" key="1">
    <source>
        <dbReference type="SAM" id="MobiDB-lite"/>
    </source>
</evidence>
<comment type="caution">
    <text evidence="2">The sequence shown here is derived from an EMBL/GenBank/DDBJ whole genome shotgun (WGS) entry which is preliminary data.</text>
</comment>
<evidence type="ECO:0000313" key="2">
    <source>
        <dbReference type="EMBL" id="KAL3407874.1"/>
    </source>
</evidence>
<organism evidence="2 3">
    <name type="scientific">Trichogramma kaykai</name>
    <dbReference type="NCBI Taxonomy" id="54128"/>
    <lineage>
        <taxon>Eukaryota</taxon>
        <taxon>Metazoa</taxon>
        <taxon>Ecdysozoa</taxon>
        <taxon>Arthropoda</taxon>
        <taxon>Hexapoda</taxon>
        <taxon>Insecta</taxon>
        <taxon>Pterygota</taxon>
        <taxon>Neoptera</taxon>
        <taxon>Endopterygota</taxon>
        <taxon>Hymenoptera</taxon>
        <taxon>Apocrita</taxon>
        <taxon>Proctotrupomorpha</taxon>
        <taxon>Chalcidoidea</taxon>
        <taxon>Trichogrammatidae</taxon>
        <taxon>Trichogramma</taxon>
    </lineage>
</organism>
<feature type="region of interest" description="Disordered" evidence="1">
    <location>
        <begin position="90"/>
        <end position="111"/>
    </location>
</feature>
<accession>A0ABD2XT14</accession>
<name>A0ABD2XT14_9HYME</name>
<gene>
    <name evidence="2" type="ORF">TKK_000117</name>
</gene>